<dbReference type="AlphaFoldDB" id="A0A8B7PEG5"/>
<protein>
    <submittedName>
        <fullName evidence="4">Uncharacterized protein LOC108680228</fullName>
    </submittedName>
</protein>
<sequence>MLCNIFLRKSLLRYILLLLNMTHVVLSSHPLWTIQDCDLPTGIDHPVGLLSANILNLARMTWVSDSFWMEYSWNAQPQYACGLQNNVLYFVQKKQSGPDKGLHFTFTTYSSYNDWRINRDNREKGGQEIICPGTIVALDKGSYGFASCEKDYSKVLAASQDWRAGVPQSFFLILLGVVSGLILLVAVVAIVALIISKKKFTGFFSLHNHRLDTSLAPPATTFEPPNI</sequence>
<feature type="chain" id="PRO_5034966160" evidence="2">
    <location>
        <begin position="28"/>
        <end position="227"/>
    </location>
</feature>
<evidence type="ECO:0000313" key="3">
    <source>
        <dbReference type="Proteomes" id="UP000694843"/>
    </source>
</evidence>
<organism evidence="3 4">
    <name type="scientific">Hyalella azteca</name>
    <name type="common">Amphipod</name>
    <dbReference type="NCBI Taxonomy" id="294128"/>
    <lineage>
        <taxon>Eukaryota</taxon>
        <taxon>Metazoa</taxon>
        <taxon>Ecdysozoa</taxon>
        <taxon>Arthropoda</taxon>
        <taxon>Crustacea</taxon>
        <taxon>Multicrustacea</taxon>
        <taxon>Malacostraca</taxon>
        <taxon>Eumalacostraca</taxon>
        <taxon>Peracarida</taxon>
        <taxon>Amphipoda</taxon>
        <taxon>Senticaudata</taxon>
        <taxon>Talitrida</taxon>
        <taxon>Talitroidea</taxon>
        <taxon>Hyalellidae</taxon>
        <taxon>Hyalella</taxon>
    </lineage>
</organism>
<dbReference type="RefSeq" id="XP_018024503.1">
    <property type="nucleotide sequence ID" value="XM_018169014.2"/>
</dbReference>
<keyword evidence="2" id="KW-0732">Signal</keyword>
<dbReference type="GeneID" id="108680228"/>
<dbReference type="Proteomes" id="UP000694843">
    <property type="component" value="Unplaced"/>
</dbReference>
<reference evidence="4" key="1">
    <citation type="submission" date="2025-08" db="UniProtKB">
        <authorList>
            <consortium name="RefSeq"/>
        </authorList>
    </citation>
    <scope>IDENTIFICATION</scope>
    <source>
        <tissue evidence="4">Whole organism</tissue>
    </source>
</reference>
<keyword evidence="1" id="KW-1133">Transmembrane helix</keyword>
<evidence type="ECO:0000313" key="4">
    <source>
        <dbReference type="RefSeq" id="XP_018024503.1"/>
    </source>
</evidence>
<feature type="signal peptide" evidence="2">
    <location>
        <begin position="1"/>
        <end position="27"/>
    </location>
</feature>
<evidence type="ECO:0000256" key="1">
    <source>
        <dbReference type="SAM" id="Phobius"/>
    </source>
</evidence>
<evidence type="ECO:0000256" key="2">
    <source>
        <dbReference type="SAM" id="SignalP"/>
    </source>
</evidence>
<feature type="transmembrane region" description="Helical" evidence="1">
    <location>
        <begin position="170"/>
        <end position="195"/>
    </location>
</feature>
<keyword evidence="1" id="KW-0472">Membrane</keyword>
<keyword evidence="3" id="KW-1185">Reference proteome</keyword>
<accession>A0A8B7PEG5</accession>
<name>A0A8B7PEG5_HYAAZ</name>
<dbReference type="KEGG" id="hazt:108680228"/>
<proteinExistence type="predicted"/>
<gene>
    <name evidence="4" type="primary">LOC108680228</name>
</gene>
<keyword evidence="1" id="KW-0812">Transmembrane</keyword>
<dbReference type="OrthoDB" id="10514781at2759"/>